<feature type="domain" description="Arginyl tRNA synthetase N-terminal" evidence="13">
    <location>
        <begin position="5"/>
        <end position="94"/>
    </location>
</feature>
<dbReference type="RefSeq" id="WP_085083765.1">
    <property type="nucleotide sequence ID" value="NZ_FXAK01000002.1"/>
</dbReference>
<dbReference type="HAMAP" id="MF_00123">
    <property type="entry name" value="Arg_tRNA_synth"/>
    <property type="match status" value="1"/>
</dbReference>
<comment type="subunit">
    <text evidence="10">Monomer.</text>
</comment>
<dbReference type="CDD" id="cd00671">
    <property type="entry name" value="ArgRS_core"/>
    <property type="match status" value="1"/>
</dbReference>
<dbReference type="InterPro" id="IPR035684">
    <property type="entry name" value="ArgRS_core"/>
</dbReference>
<evidence type="ECO:0000256" key="6">
    <source>
        <dbReference type="ARBA" id="ARBA00022840"/>
    </source>
</evidence>
<dbReference type="InterPro" id="IPR008909">
    <property type="entry name" value="DALR_anticod-bd"/>
</dbReference>
<dbReference type="OrthoDB" id="9803211at2"/>
<comment type="catalytic activity">
    <reaction evidence="9 10">
        <text>tRNA(Arg) + L-arginine + ATP = L-arginyl-tRNA(Arg) + AMP + diphosphate</text>
        <dbReference type="Rhea" id="RHEA:20301"/>
        <dbReference type="Rhea" id="RHEA-COMP:9658"/>
        <dbReference type="Rhea" id="RHEA-COMP:9673"/>
        <dbReference type="ChEBI" id="CHEBI:30616"/>
        <dbReference type="ChEBI" id="CHEBI:32682"/>
        <dbReference type="ChEBI" id="CHEBI:33019"/>
        <dbReference type="ChEBI" id="CHEBI:78442"/>
        <dbReference type="ChEBI" id="CHEBI:78513"/>
        <dbReference type="ChEBI" id="CHEBI:456215"/>
        <dbReference type="EC" id="6.1.1.19"/>
    </reaction>
</comment>
<dbReference type="NCBIfam" id="TIGR00456">
    <property type="entry name" value="argS"/>
    <property type="match status" value="1"/>
</dbReference>
<keyword evidence="8 10" id="KW-0030">Aminoacyl-tRNA synthetase</keyword>
<dbReference type="InterPro" id="IPR009080">
    <property type="entry name" value="tRNAsynth_Ia_anticodon-bd"/>
</dbReference>
<dbReference type="SUPFAM" id="SSF52374">
    <property type="entry name" value="Nucleotidylyl transferase"/>
    <property type="match status" value="1"/>
</dbReference>
<dbReference type="STRING" id="286727.SAMN02982917_1469"/>
<dbReference type="GO" id="GO:0004814">
    <property type="term" value="F:arginine-tRNA ligase activity"/>
    <property type="evidence" value="ECO:0007669"/>
    <property type="project" value="UniProtKB-UniRule"/>
</dbReference>
<dbReference type="Gene3D" id="3.30.1360.70">
    <property type="entry name" value="Arginyl tRNA synthetase N-terminal domain"/>
    <property type="match status" value="1"/>
</dbReference>
<evidence type="ECO:0000256" key="3">
    <source>
        <dbReference type="ARBA" id="ARBA00022490"/>
    </source>
</evidence>
<protein>
    <recommendedName>
        <fullName evidence="10">Arginine--tRNA ligase</fullName>
        <ecNumber evidence="10">6.1.1.19</ecNumber>
    </recommendedName>
    <alternativeName>
        <fullName evidence="10">Arginyl-tRNA synthetase</fullName>
        <shortName evidence="10">ArgRS</shortName>
    </alternativeName>
</protein>
<keyword evidence="4 10" id="KW-0436">Ligase</keyword>
<dbReference type="SMART" id="SM00836">
    <property type="entry name" value="DALR_1"/>
    <property type="match status" value="1"/>
</dbReference>
<evidence type="ECO:0000256" key="1">
    <source>
        <dbReference type="ARBA" id="ARBA00004496"/>
    </source>
</evidence>
<feature type="domain" description="DALR anticodon binding" evidence="12">
    <location>
        <begin position="452"/>
        <end position="584"/>
    </location>
</feature>
<accession>A0A1X7ECD9</accession>
<dbReference type="EC" id="6.1.1.19" evidence="10"/>
<dbReference type="SMART" id="SM01016">
    <property type="entry name" value="Arg_tRNA_synt_N"/>
    <property type="match status" value="1"/>
</dbReference>
<evidence type="ECO:0000259" key="13">
    <source>
        <dbReference type="SMART" id="SM01016"/>
    </source>
</evidence>
<evidence type="ECO:0000256" key="10">
    <source>
        <dbReference type="HAMAP-Rule" id="MF_00123"/>
    </source>
</evidence>
<dbReference type="Pfam" id="PF00750">
    <property type="entry name" value="tRNA-synt_1d"/>
    <property type="match status" value="1"/>
</dbReference>
<dbReference type="Gene3D" id="3.40.50.620">
    <property type="entry name" value="HUPs"/>
    <property type="match status" value="1"/>
</dbReference>
<evidence type="ECO:0000256" key="7">
    <source>
        <dbReference type="ARBA" id="ARBA00022917"/>
    </source>
</evidence>
<evidence type="ECO:0000313" key="14">
    <source>
        <dbReference type="EMBL" id="SMF31131.1"/>
    </source>
</evidence>
<dbReference type="InterPro" id="IPR005148">
    <property type="entry name" value="Arg-tRNA-synth_N"/>
</dbReference>
<dbReference type="Gene3D" id="1.10.730.10">
    <property type="entry name" value="Isoleucyl-tRNA Synthetase, Domain 1"/>
    <property type="match status" value="1"/>
</dbReference>
<organism evidence="14 15">
    <name type="scientific">Azospirillum oryzae</name>
    <dbReference type="NCBI Taxonomy" id="286727"/>
    <lineage>
        <taxon>Bacteria</taxon>
        <taxon>Pseudomonadati</taxon>
        <taxon>Pseudomonadota</taxon>
        <taxon>Alphaproteobacteria</taxon>
        <taxon>Rhodospirillales</taxon>
        <taxon>Azospirillaceae</taxon>
        <taxon>Azospirillum</taxon>
    </lineage>
</organism>
<dbReference type="SUPFAM" id="SSF55190">
    <property type="entry name" value="Arginyl-tRNA synthetase (ArgRS), N-terminal 'additional' domain"/>
    <property type="match status" value="1"/>
</dbReference>
<comment type="caution">
    <text evidence="10">Lacks conserved residue(s) required for the propagation of feature annotation.</text>
</comment>
<keyword evidence="5 10" id="KW-0547">Nucleotide-binding</keyword>
<dbReference type="EMBL" id="FXAK01000002">
    <property type="protein sequence ID" value="SMF31131.1"/>
    <property type="molecule type" value="Genomic_DNA"/>
</dbReference>
<evidence type="ECO:0000256" key="9">
    <source>
        <dbReference type="ARBA" id="ARBA00049339"/>
    </source>
</evidence>
<comment type="similarity">
    <text evidence="2 10 11">Belongs to the class-I aminoacyl-tRNA synthetase family.</text>
</comment>
<proteinExistence type="inferred from homology"/>
<dbReference type="InterPro" id="IPR001278">
    <property type="entry name" value="Arg-tRNA-ligase"/>
</dbReference>
<keyword evidence="3 10" id="KW-0963">Cytoplasm</keyword>
<evidence type="ECO:0000256" key="11">
    <source>
        <dbReference type="RuleBase" id="RU363038"/>
    </source>
</evidence>
<dbReference type="Pfam" id="PF03485">
    <property type="entry name" value="Arg_tRNA_synt_N"/>
    <property type="match status" value="1"/>
</dbReference>
<keyword evidence="6 10" id="KW-0067">ATP-binding</keyword>
<dbReference type="PANTHER" id="PTHR11956:SF5">
    <property type="entry name" value="ARGININE--TRNA LIGASE, CYTOPLASMIC"/>
    <property type="match status" value="1"/>
</dbReference>
<dbReference type="InterPro" id="IPR036695">
    <property type="entry name" value="Arg-tRNA-synth_N_sf"/>
</dbReference>
<dbReference type="Pfam" id="PF05746">
    <property type="entry name" value="DALR_1"/>
    <property type="match status" value="1"/>
</dbReference>
<evidence type="ECO:0000256" key="4">
    <source>
        <dbReference type="ARBA" id="ARBA00022598"/>
    </source>
</evidence>
<comment type="subcellular location">
    <subcellularLocation>
        <location evidence="1 10">Cytoplasm</location>
    </subcellularLocation>
</comment>
<dbReference type="GO" id="GO:0005737">
    <property type="term" value="C:cytoplasm"/>
    <property type="evidence" value="ECO:0007669"/>
    <property type="project" value="UniProtKB-SubCell"/>
</dbReference>
<reference evidence="14 15" key="1">
    <citation type="submission" date="2017-04" db="EMBL/GenBank/DDBJ databases">
        <authorList>
            <person name="Afonso C.L."/>
            <person name="Miller P.J."/>
            <person name="Scott M.A."/>
            <person name="Spackman E."/>
            <person name="Goraichik I."/>
            <person name="Dimitrov K.M."/>
            <person name="Suarez D.L."/>
            <person name="Swayne D.E."/>
        </authorList>
    </citation>
    <scope>NUCLEOTIDE SEQUENCE [LARGE SCALE GENOMIC DNA]</scope>
    <source>
        <strain evidence="14 15">A2P</strain>
    </source>
</reference>
<evidence type="ECO:0000256" key="8">
    <source>
        <dbReference type="ARBA" id="ARBA00023146"/>
    </source>
</evidence>
<dbReference type="FunFam" id="1.10.730.10:FF:000008">
    <property type="entry name" value="Arginine--tRNA ligase"/>
    <property type="match status" value="1"/>
</dbReference>
<dbReference type="GO" id="GO:0005524">
    <property type="term" value="F:ATP binding"/>
    <property type="evidence" value="ECO:0007669"/>
    <property type="project" value="UniProtKB-UniRule"/>
</dbReference>
<dbReference type="Proteomes" id="UP000192936">
    <property type="component" value="Unassembled WGS sequence"/>
</dbReference>
<evidence type="ECO:0000256" key="2">
    <source>
        <dbReference type="ARBA" id="ARBA00005594"/>
    </source>
</evidence>
<dbReference type="PANTHER" id="PTHR11956">
    <property type="entry name" value="ARGINYL-TRNA SYNTHETASE"/>
    <property type="match status" value="1"/>
</dbReference>
<gene>
    <name evidence="10" type="primary">argS</name>
    <name evidence="14" type="ORF">SAMN02982917_1469</name>
</gene>
<dbReference type="GO" id="GO:0006420">
    <property type="term" value="P:arginyl-tRNA aminoacylation"/>
    <property type="evidence" value="ECO:0007669"/>
    <property type="project" value="UniProtKB-UniRule"/>
</dbReference>
<sequence>MNIFKAFETDIRKLLEELAAEGAIPAGLDSSRLTVEPPREASHGDLSTNAAMILAKPAKMAPRALAELLVGKLKGRADVASVEIAGPGFVNLRLTPDVWRDRIRDVLTAGTAYGDSELGGRTPVNVEYVSANPTGPLHAAHGRGAVFGDALASLLEKAGYAVTREYYINDAGAQVDVLGRSTFIRYREALGEEVGEIPAGLYPGEYLKEVGQALAERDGNRWVGTDESEWLPACRDFAISMIMGWIREDLGALGVTMDVYSSERALVTAGAVQTALAALEERGLIYTGVLEPPKGKKPEDWEPRPQTLFKSSDFGDDVDRPLKKSDGSFTYFANDIAYHYDKYRRGAASLIDVLGADHGGYVKRMQAATRAISGGEAELDVKLCQLVHLMQDGQPVKMSKRAGTFVTLRDVIDQVGKDVVRFIMLTRRNDQTLDFDFAKVTEQSKDNPVFYVQYAHARCRSVLRHAATALPQLDQTPAALAASANLARLDAEEEMALAKRMATWPRVVEAAAEAHEPHRIAFFLYDLASDFHALWNRGRDDASLRFLIEGDAELTTARLALIAAVATVIASGLKVMGVEPVEELRS</sequence>
<name>A0A1X7ECD9_9PROT</name>
<evidence type="ECO:0000313" key="15">
    <source>
        <dbReference type="Proteomes" id="UP000192936"/>
    </source>
</evidence>
<evidence type="ECO:0000259" key="12">
    <source>
        <dbReference type="SMART" id="SM00836"/>
    </source>
</evidence>
<evidence type="ECO:0000256" key="5">
    <source>
        <dbReference type="ARBA" id="ARBA00022741"/>
    </source>
</evidence>
<dbReference type="PRINTS" id="PR01038">
    <property type="entry name" value="TRNASYNTHARG"/>
</dbReference>
<dbReference type="SUPFAM" id="SSF47323">
    <property type="entry name" value="Anticodon-binding domain of a subclass of class I aminoacyl-tRNA synthetases"/>
    <property type="match status" value="1"/>
</dbReference>
<dbReference type="AlphaFoldDB" id="A0A1X7ECD9"/>
<dbReference type="InterPro" id="IPR014729">
    <property type="entry name" value="Rossmann-like_a/b/a_fold"/>
</dbReference>
<keyword evidence="7 10" id="KW-0648">Protein biosynthesis</keyword>